<evidence type="ECO:0000256" key="2">
    <source>
        <dbReference type="ARBA" id="ARBA00022692"/>
    </source>
</evidence>
<evidence type="ECO:0000256" key="8">
    <source>
        <dbReference type="PROSITE-ProRule" id="PRU00175"/>
    </source>
</evidence>
<evidence type="ECO:0000256" key="3">
    <source>
        <dbReference type="ARBA" id="ARBA00022723"/>
    </source>
</evidence>
<proteinExistence type="predicted"/>
<keyword evidence="6" id="KW-1133">Transmembrane helix</keyword>
<evidence type="ECO:0000256" key="6">
    <source>
        <dbReference type="ARBA" id="ARBA00022989"/>
    </source>
</evidence>
<keyword evidence="3" id="KW-0479">Metal-binding</keyword>
<keyword evidence="7" id="KW-0472">Membrane</keyword>
<gene>
    <name evidence="10" type="ORF">B0H63DRAFT_458386</name>
</gene>
<evidence type="ECO:0000259" key="9">
    <source>
        <dbReference type="PROSITE" id="PS50089"/>
    </source>
</evidence>
<feature type="domain" description="RING-type" evidence="9">
    <location>
        <begin position="6"/>
        <end position="32"/>
    </location>
</feature>
<dbReference type="GO" id="GO:0016020">
    <property type="term" value="C:membrane"/>
    <property type="evidence" value="ECO:0007669"/>
    <property type="project" value="UniProtKB-SubCell"/>
</dbReference>
<organism evidence="10 11">
    <name type="scientific">Podospora didyma</name>
    <dbReference type="NCBI Taxonomy" id="330526"/>
    <lineage>
        <taxon>Eukaryota</taxon>
        <taxon>Fungi</taxon>
        <taxon>Dikarya</taxon>
        <taxon>Ascomycota</taxon>
        <taxon>Pezizomycotina</taxon>
        <taxon>Sordariomycetes</taxon>
        <taxon>Sordariomycetidae</taxon>
        <taxon>Sordariales</taxon>
        <taxon>Podosporaceae</taxon>
        <taxon>Podospora</taxon>
    </lineage>
</organism>
<accession>A0AAE0P5A5</accession>
<dbReference type="PROSITE" id="PS50089">
    <property type="entry name" value="ZF_RING_2"/>
    <property type="match status" value="1"/>
</dbReference>
<reference evidence="10" key="1">
    <citation type="journal article" date="2023" name="Mol. Phylogenet. Evol.">
        <title>Genome-scale phylogeny and comparative genomics of the fungal order Sordariales.</title>
        <authorList>
            <person name="Hensen N."/>
            <person name="Bonometti L."/>
            <person name="Westerberg I."/>
            <person name="Brannstrom I.O."/>
            <person name="Guillou S."/>
            <person name="Cros-Aarteil S."/>
            <person name="Calhoun S."/>
            <person name="Haridas S."/>
            <person name="Kuo A."/>
            <person name="Mondo S."/>
            <person name="Pangilinan J."/>
            <person name="Riley R."/>
            <person name="LaButti K."/>
            <person name="Andreopoulos B."/>
            <person name="Lipzen A."/>
            <person name="Chen C."/>
            <person name="Yan M."/>
            <person name="Daum C."/>
            <person name="Ng V."/>
            <person name="Clum A."/>
            <person name="Steindorff A."/>
            <person name="Ohm R.A."/>
            <person name="Martin F."/>
            <person name="Silar P."/>
            <person name="Natvig D.O."/>
            <person name="Lalanne C."/>
            <person name="Gautier V."/>
            <person name="Ament-Velasquez S.L."/>
            <person name="Kruys A."/>
            <person name="Hutchinson M.I."/>
            <person name="Powell A.J."/>
            <person name="Barry K."/>
            <person name="Miller A.N."/>
            <person name="Grigoriev I.V."/>
            <person name="Debuchy R."/>
            <person name="Gladieux P."/>
            <person name="Hiltunen Thoren M."/>
            <person name="Johannesson H."/>
        </authorList>
    </citation>
    <scope>NUCLEOTIDE SEQUENCE</scope>
    <source>
        <strain evidence="10">CBS 232.78</strain>
    </source>
</reference>
<dbReference type="SUPFAM" id="SSF57850">
    <property type="entry name" value="RING/U-box"/>
    <property type="match status" value="1"/>
</dbReference>
<dbReference type="Proteomes" id="UP001285441">
    <property type="component" value="Unassembled WGS sequence"/>
</dbReference>
<evidence type="ECO:0000256" key="5">
    <source>
        <dbReference type="ARBA" id="ARBA00022833"/>
    </source>
</evidence>
<sequence>MDVRKLPCRHLFHPICIDPWLLDFSVTCPLCRVDLKATAARHLVAEPPRAVLRHVERSGNAVNQ</sequence>
<dbReference type="InterPro" id="IPR001841">
    <property type="entry name" value="Znf_RING"/>
</dbReference>
<protein>
    <recommendedName>
        <fullName evidence="9">RING-type domain-containing protein</fullName>
    </recommendedName>
</protein>
<dbReference type="InterPro" id="IPR013083">
    <property type="entry name" value="Znf_RING/FYVE/PHD"/>
</dbReference>
<keyword evidence="4 8" id="KW-0863">Zinc-finger</keyword>
<evidence type="ECO:0000256" key="4">
    <source>
        <dbReference type="ARBA" id="ARBA00022771"/>
    </source>
</evidence>
<dbReference type="Gene3D" id="3.30.40.10">
    <property type="entry name" value="Zinc/RING finger domain, C3HC4 (zinc finger)"/>
    <property type="match status" value="1"/>
</dbReference>
<keyword evidence="11" id="KW-1185">Reference proteome</keyword>
<dbReference type="PANTHER" id="PTHR46539:SF30">
    <property type="entry name" value="BNAA06G39360D PROTEIN"/>
    <property type="match status" value="1"/>
</dbReference>
<name>A0AAE0P5A5_9PEZI</name>
<dbReference type="EMBL" id="JAULSW010000001">
    <property type="protein sequence ID" value="KAK3393512.1"/>
    <property type="molecule type" value="Genomic_DNA"/>
</dbReference>
<comment type="subcellular location">
    <subcellularLocation>
        <location evidence="1">Membrane</location>
    </subcellularLocation>
</comment>
<keyword evidence="5" id="KW-0862">Zinc</keyword>
<dbReference type="GO" id="GO:0008270">
    <property type="term" value="F:zinc ion binding"/>
    <property type="evidence" value="ECO:0007669"/>
    <property type="project" value="UniProtKB-KW"/>
</dbReference>
<reference evidence="10" key="2">
    <citation type="submission" date="2023-06" db="EMBL/GenBank/DDBJ databases">
        <authorList>
            <consortium name="Lawrence Berkeley National Laboratory"/>
            <person name="Haridas S."/>
            <person name="Hensen N."/>
            <person name="Bonometti L."/>
            <person name="Westerberg I."/>
            <person name="Brannstrom I.O."/>
            <person name="Guillou S."/>
            <person name="Cros-Aarteil S."/>
            <person name="Calhoun S."/>
            <person name="Kuo A."/>
            <person name="Mondo S."/>
            <person name="Pangilinan J."/>
            <person name="Riley R."/>
            <person name="LaButti K."/>
            <person name="Andreopoulos B."/>
            <person name="Lipzen A."/>
            <person name="Chen C."/>
            <person name="Yanf M."/>
            <person name="Daum C."/>
            <person name="Ng V."/>
            <person name="Clum A."/>
            <person name="Steindorff A."/>
            <person name="Ohm R."/>
            <person name="Martin F."/>
            <person name="Silar P."/>
            <person name="Natvig D."/>
            <person name="Lalanne C."/>
            <person name="Gautier V."/>
            <person name="Ament-velasquez S.L."/>
            <person name="Kruys A."/>
            <person name="Hutchinson M.I."/>
            <person name="Powell A.J."/>
            <person name="Barry K."/>
            <person name="Miller A.N."/>
            <person name="Grigoriev I.V."/>
            <person name="Debuchy R."/>
            <person name="Gladieux P."/>
            <person name="Thoren M.H."/>
            <person name="Johannesson H."/>
        </authorList>
    </citation>
    <scope>NUCLEOTIDE SEQUENCE</scope>
    <source>
        <strain evidence="10">CBS 232.78</strain>
    </source>
</reference>
<evidence type="ECO:0000256" key="1">
    <source>
        <dbReference type="ARBA" id="ARBA00004370"/>
    </source>
</evidence>
<dbReference type="AlphaFoldDB" id="A0AAE0P5A5"/>
<evidence type="ECO:0000313" key="10">
    <source>
        <dbReference type="EMBL" id="KAK3393512.1"/>
    </source>
</evidence>
<comment type="caution">
    <text evidence="10">The sequence shown here is derived from an EMBL/GenBank/DDBJ whole genome shotgun (WGS) entry which is preliminary data.</text>
</comment>
<evidence type="ECO:0000313" key="11">
    <source>
        <dbReference type="Proteomes" id="UP001285441"/>
    </source>
</evidence>
<evidence type="ECO:0000256" key="7">
    <source>
        <dbReference type="ARBA" id="ARBA00023136"/>
    </source>
</evidence>
<dbReference type="PANTHER" id="PTHR46539">
    <property type="entry name" value="E3 UBIQUITIN-PROTEIN LIGASE ATL42"/>
    <property type="match status" value="1"/>
</dbReference>
<dbReference type="Pfam" id="PF13639">
    <property type="entry name" value="zf-RING_2"/>
    <property type="match status" value="1"/>
</dbReference>
<keyword evidence="2" id="KW-0812">Transmembrane</keyword>